<dbReference type="InterPro" id="IPR008271">
    <property type="entry name" value="Ser/Thr_kinase_AS"/>
</dbReference>
<keyword evidence="2" id="KW-0808">Transferase</keyword>
<accession>A0A3S5B1A9</accession>
<keyword evidence="8" id="KW-1185">Reference proteome</keyword>
<dbReference type="GO" id="GO:0005634">
    <property type="term" value="C:nucleus"/>
    <property type="evidence" value="ECO:0007669"/>
    <property type="project" value="TreeGrafter"/>
</dbReference>
<keyword evidence="3" id="KW-0547">Nucleotide-binding</keyword>
<dbReference type="PROSITE" id="PS50011">
    <property type="entry name" value="PROTEIN_KINASE_DOM"/>
    <property type="match status" value="1"/>
</dbReference>
<evidence type="ECO:0000256" key="1">
    <source>
        <dbReference type="ARBA" id="ARBA00022527"/>
    </source>
</evidence>
<comment type="caution">
    <text evidence="7">The sequence shown here is derived from an EMBL/GenBank/DDBJ whole genome shotgun (WGS) entry which is preliminary data.</text>
</comment>
<dbReference type="Gene3D" id="1.10.510.10">
    <property type="entry name" value="Transferase(Phosphotransferase) domain 1"/>
    <property type="match status" value="1"/>
</dbReference>
<dbReference type="PROSITE" id="PS00108">
    <property type="entry name" value="PROTEIN_KINASE_ST"/>
    <property type="match status" value="1"/>
</dbReference>
<evidence type="ECO:0000313" key="8">
    <source>
        <dbReference type="Proteomes" id="UP000784294"/>
    </source>
</evidence>
<dbReference type="PANTHER" id="PTHR24058">
    <property type="entry name" value="DUAL SPECIFICITY PROTEIN KINASE"/>
    <property type="match status" value="1"/>
</dbReference>
<evidence type="ECO:0000256" key="3">
    <source>
        <dbReference type="ARBA" id="ARBA00022741"/>
    </source>
</evidence>
<protein>
    <recommendedName>
        <fullName evidence="6">Protein kinase domain-containing protein</fullName>
    </recommendedName>
</protein>
<name>A0A3S5B1A9_9PLAT</name>
<evidence type="ECO:0000313" key="7">
    <source>
        <dbReference type="EMBL" id="VEL37572.1"/>
    </source>
</evidence>
<dbReference type="InterPro" id="IPR000719">
    <property type="entry name" value="Prot_kinase_dom"/>
</dbReference>
<sequence>MIQQHPDKQDNNIIHCDLKPENVLLRRPGRSGIKVIDFGSSCYTDQRTYTYIQSRFYRAPEVILGGRYCTAIDMWSLGCILAELITG</sequence>
<dbReference type="OrthoDB" id="9332038at2759"/>
<dbReference type="Pfam" id="PF00069">
    <property type="entry name" value="Pkinase"/>
    <property type="match status" value="1"/>
</dbReference>
<dbReference type="SUPFAM" id="SSF56112">
    <property type="entry name" value="Protein kinase-like (PK-like)"/>
    <property type="match status" value="1"/>
</dbReference>
<evidence type="ECO:0000256" key="5">
    <source>
        <dbReference type="ARBA" id="ARBA00022840"/>
    </source>
</evidence>
<dbReference type="InterPro" id="IPR050494">
    <property type="entry name" value="Ser_Thr_dual-spec_kinase"/>
</dbReference>
<dbReference type="Proteomes" id="UP000784294">
    <property type="component" value="Unassembled WGS sequence"/>
</dbReference>
<proteinExistence type="predicted"/>
<keyword evidence="4" id="KW-0418">Kinase</keyword>
<dbReference type="GO" id="GO:0004674">
    <property type="term" value="F:protein serine/threonine kinase activity"/>
    <property type="evidence" value="ECO:0007669"/>
    <property type="project" value="UniProtKB-KW"/>
</dbReference>
<dbReference type="EMBL" id="CAAALY010255400">
    <property type="protein sequence ID" value="VEL37572.1"/>
    <property type="molecule type" value="Genomic_DNA"/>
</dbReference>
<dbReference type="InterPro" id="IPR011009">
    <property type="entry name" value="Kinase-like_dom_sf"/>
</dbReference>
<dbReference type="AlphaFoldDB" id="A0A3S5B1A9"/>
<dbReference type="PANTHER" id="PTHR24058:SF112">
    <property type="entry name" value="DUAL SPECIFICITY TYROSINE-PHOSPHORYLATION-REGULATED KINASE 3 HOMOLOG-RELATED"/>
    <property type="match status" value="1"/>
</dbReference>
<feature type="domain" description="Protein kinase" evidence="6">
    <location>
        <begin position="1"/>
        <end position="87"/>
    </location>
</feature>
<evidence type="ECO:0000256" key="2">
    <source>
        <dbReference type="ARBA" id="ARBA00022679"/>
    </source>
</evidence>
<dbReference type="GO" id="GO:0005524">
    <property type="term" value="F:ATP binding"/>
    <property type="evidence" value="ECO:0007669"/>
    <property type="project" value="UniProtKB-KW"/>
</dbReference>
<organism evidence="7 8">
    <name type="scientific">Protopolystoma xenopodis</name>
    <dbReference type="NCBI Taxonomy" id="117903"/>
    <lineage>
        <taxon>Eukaryota</taxon>
        <taxon>Metazoa</taxon>
        <taxon>Spiralia</taxon>
        <taxon>Lophotrochozoa</taxon>
        <taxon>Platyhelminthes</taxon>
        <taxon>Monogenea</taxon>
        <taxon>Polyopisthocotylea</taxon>
        <taxon>Polystomatidea</taxon>
        <taxon>Polystomatidae</taxon>
        <taxon>Protopolystoma</taxon>
    </lineage>
</organism>
<evidence type="ECO:0000256" key="4">
    <source>
        <dbReference type="ARBA" id="ARBA00022777"/>
    </source>
</evidence>
<keyword evidence="5" id="KW-0067">ATP-binding</keyword>
<gene>
    <name evidence="7" type="ORF">PXEA_LOCUS31012</name>
</gene>
<keyword evidence="1" id="KW-0723">Serine/threonine-protein kinase</keyword>
<dbReference type="GO" id="GO:0005737">
    <property type="term" value="C:cytoplasm"/>
    <property type="evidence" value="ECO:0007669"/>
    <property type="project" value="TreeGrafter"/>
</dbReference>
<evidence type="ECO:0000259" key="6">
    <source>
        <dbReference type="PROSITE" id="PS50011"/>
    </source>
</evidence>
<reference evidence="7" key="1">
    <citation type="submission" date="2018-11" db="EMBL/GenBank/DDBJ databases">
        <authorList>
            <consortium name="Pathogen Informatics"/>
        </authorList>
    </citation>
    <scope>NUCLEOTIDE SEQUENCE</scope>
</reference>
<dbReference type="GO" id="GO:0005856">
    <property type="term" value="C:cytoskeleton"/>
    <property type="evidence" value="ECO:0007669"/>
    <property type="project" value="TreeGrafter"/>
</dbReference>